<dbReference type="InterPro" id="IPR019171">
    <property type="entry name" value="MIX23"/>
</dbReference>
<evidence type="ECO:0000256" key="1">
    <source>
        <dbReference type="ARBA" id="ARBA00024204"/>
    </source>
</evidence>
<protein>
    <submittedName>
        <fullName evidence="2">Mitochondrial intermembrane space cysteine motif-containing protein MIX23</fullName>
    </submittedName>
</protein>
<organism evidence="2 3">
    <name type="scientific">Hanseniaspora opuntiae</name>
    <dbReference type="NCBI Taxonomy" id="211096"/>
    <lineage>
        <taxon>Eukaryota</taxon>
        <taxon>Fungi</taxon>
        <taxon>Dikarya</taxon>
        <taxon>Ascomycota</taxon>
        <taxon>Saccharomycotina</taxon>
        <taxon>Saccharomycetes</taxon>
        <taxon>Saccharomycodales</taxon>
        <taxon>Saccharomycodaceae</taxon>
        <taxon>Hanseniaspora</taxon>
    </lineage>
</organism>
<comment type="caution">
    <text evidence="2">The sequence shown here is derived from an EMBL/GenBank/DDBJ whole genome shotgun (WGS) entry which is preliminary data.</text>
</comment>
<evidence type="ECO:0000313" key="3">
    <source>
        <dbReference type="Proteomes" id="UP000095605"/>
    </source>
</evidence>
<gene>
    <name evidence="2" type="ORF">AWRI3578_g1404</name>
</gene>
<proteinExistence type="inferred from homology"/>
<dbReference type="Proteomes" id="UP000095605">
    <property type="component" value="Unassembled WGS sequence"/>
</dbReference>
<dbReference type="PANTHER" id="PTHR31905:SF2">
    <property type="entry name" value="PROTEIN MIX23"/>
    <property type="match status" value="1"/>
</dbReference>
<comment type="similarity">
    <text evidence="1">Belongs to the MIX23 family.</text>
</comment>
<dbReference type="AlphaFoldDB" id="A0A1E5RRT6"/>
<keyword evidence="3" id="KW-1185">Reference proteome</keyword>
<accession>A0A1E5RRT6</accession>
<dbReference type="EMBL" id="LPNL01000003">
    <property type="protein sequence ID" value="OEJ89576.1"/>
    <property type="molecule type" value="Genomic_DNA"/>
</dbReference>
<name>A0A1E5RRT6_9ASCO</name>
<dbReference type="PANTHER" id="PTHR31905">
    <property type="entry name" value="COILED-COIL DOMAIN-CONTAINING PROTEIN 58"/>
    <property type="match status" value="1"/>
</dbReference>
<dbReference type="Pfam" id="PF09774">
    <property type="entry name" value="MIX23"/>
    <property type="match status" value="1"/>
</dbReference>
<reference evidence="3" key="1">
    <citation type="journal article" date="2016" name="Genome Announc.">
        <title>Genome sequences of three species of Hanseniaspora isolated from spontaneous wine fermentations.</title>
        <authorList>
            <person name="Sternes P.R."/>
            <person name="Lee D."/>
            <person name="Kutyna D.R."/>
            <person name="Borneman A.R."/>
        </authorList>
    </citation>
    <scope>NUCLEOTIDE SEQUENCE [LARGE SCALE GENOMIC DNA]</scope>
    <source>
        <strain evidence="3">AWRI3578</strain>
    </source>
</reference>
<sequence length="199" mass="23594">MILKAPESIKQKSEKIFTKHNVNFNNDINVDLESCLEMKQLTHCLSQLRYFTDDTLNTTLNDSEKPNSDYRLKRCDYVIKEELFPAWEMRDKILEQCRFELEEYKKKLDLNHPDVQPTKPTLFTGIGTDYKKENLDPYKKRDVIKKTTADYVDYNASKKWIEQQLGVEKILKERSVSILKGQCNEVIDFQAFYHQSRNP</sequence>
<evidence type="ECO:0000313" key="2">
    <source>
        <dbReference type="EMBL" id="OEJ89576.1"/>
    </source>
</evidence>
<dbReference type="OrthoDB" id="3971669at2759"/>
<dbReference type="GO" id="GO:0005758">
    <property type="term" value="C:mitochondrial intermembrane space"/>
    <property type="evidence" value="ECO:0007669"/>
    <property type="project" value="InterPro"/>
</dbReference>